<dbReference type="AlphaFoldDB" id="A0A0H3KFW5"/>
<accession>A0A0H3KFW5</accession>
<gene>
    <name evidence="1" type="ordered locus">NWMN_1081</name>
</gene>
<protein>
    <submittedName>
        <fullName evidence="1">Uncharacterized protein</fullName>
    </submittedName>
</protein>
<name>A0A0H3KFW5_STAAE</name>
<evidence type="ECO:0000313" key="2">
    <source>
        <dbReference type="Proteomes" id="UP000006386"/>
    </source>
</evidence>
<evidence type="ECO:0000313" key="1">
    <source>
        <dbReference type="EMBL" id="BAF67353.1"/>
    </source>
</evidence>
<dbReference type="HOGENOM" id="CLU_2371392_0_0_9"/>
<dbReference type="Proteomes" id="UP000006386">
    <property type="component" value="Chromosome"/>
</dbReference>
<sequence>MFSSKYHLKFQSNTIFAYATKYLLNNNTTHIPVSVSKTFVKCVIYSHPLYMLFSQPYVSCVTKTVYSKYIFTTINIIYHRSNITLKTNFKNIIIK</sequence>
<reference evidence="1 2" key="1">
    <citation type="journal article" date="2008" name="J. Bacteriol.">
        <title>Genome sequence of Staphylococcus aureus strain Newman and comparative analysis of staphylococcal genomes: polymorphism and evolution of two major pathogenicity islands.</title>
        <authorList>
            <person name="Baba T."/>
            <person name="Bae T."/>
            <person name="Schneewind O."/>
            <person name="Takeuchi F."/>
            <person name="Hiramatsu K."/>
        </authorList>
    </citation>
    <scope>NUCLEOTIDE SEQUENCE [LARGE SCALE GENOMIC DNA]</scope>
    <source>
        <strain evidence="1 2">Newman</strain>
    </source>
</reference>
<organism evidence="1 2">
    <name type="scientific">Staphylococcus aureus (strain Newman)</name>
    <dbReference type="NCBI Taxonomy" id="426430"/>
    <lineage>
        <taxon>Bacteria</taxon>
        <taxon>Bacillati</taxon>
        <taxon>Bacillota</taxon>
        <taxon>Bacilli</taxon>
        <taxon>Bacillales</taxon>
        <taxon>Staphylococcaceae</taxon>
        <taxon>Staphylococcus</taxon>
    </lineage>
</organism>
<dbReference type="KEGG" id="sae:NWMN_1081"/>
<proteinExistence type="predicted"/>
<dbReference type="EMBL" id="AP009351">
    <property type="protein sequence ID" value="BAF67353.1"/>
    <property type="molecule type" value="Genomic_DNA"/>
</dbReference>